<gene>
    <name evidence="1" type="ORF">PPAR00522_LOCUS6499</name>
</gene>
<dbReference type="EMBL" id="HBFM01010224">
    <property type="protein sequence ID" value="CAD8770100.1"/>
    <property type="molecule type" value="Transcribed_RNA"/>
</dbReference>
<dbReference type="AlphaFoldDB" id="A0A7S0URW2"/>
<accession>A0A7S0URW2</accession>
<reference evidence="1" key="1">
    <citation type="submission" date="2021-01" db="EMBL/GenBank/DDBJ databases">
        <authorList>
            <person name="Corre E."/>
            <person name="Pelletier E."/>
            <person name="Niang G."/>
            <person name="Scheremetjew M."/>
            <person name="Finn R."/>
            <person name="Kale V."/>
            <person name="Holt S."/>
            <person name="Cochrane G."/>
            <person name="Meng A."/>
            <person name="Brown T."/>
            <person name="Cohen L."/>
        </authorList>
    </citation>
    <scope>NUCLEOTIDE SEQUENCE</scope>
    <source>
        <strain evidence="1">SAG 63-3</strain>
    </source>
</reference>
<organism evidence="1">
    <name type="scientific">Polytomella parva</name>
    <dbReference type="NCBI Taxonomy" id="51329"/>
    <lineage>
        <taxon>Eukaryota</taxon>
        <taxon>Viridiplantae</taxon>
        <taxon>Chlorophyta</taxon>
        <taxon>core chlorophytes</taxon>
        <taxon>Chlorophyceae</taxon>
        <taxon>CS clade</taxon>
        <taxon>Chlamydomonadales</taxon>
        <taxon>Chlamydomonadaceae</taxon>
        <taxon>Polytomella</taxon>
    </lineage>
</organism>
<protein>
    <submittedName>
        <fullName evidence="1">Uncharacterized protein</fullName>
    </submittedName>
</protein>
<evidence type="ECO:0000313" key="1">
    <source>
        <dbReference type="EMBL" id="CAD8770100.1"/>
    </source>
</evidence>
<proteinExistence type="predicted"/>
<sequence>MKIISVDSLSFNYDDKKPTDVLSQLKLKVLGSKELLLKHSVTGGVGSIQLKDSKGFLSLDSKTKDVVIGRVFEFPSLRAKLNVVQTLPESLFYLIPSPLFRLSVRPVWNNRMGWEVSKQYDFLERKGLTETEAFLSLGMCRLSIKTDDSKLLHGAQTQLVFTPPKAVSTCSTGGCETGSKGKLASSLPAPLSSASVTYSQDKGLRLLLKASPLLDGLIEAEAEIAQRTQDAVVVVTAKPSKWVKEGILGAMGVTATGKFNRQGYVNGKIGLSMALA</sequence>
<name>A0A7S0URW2_9CHLO</name>